<reference evidence="1" key="2">
    <citation type="journal article" date="2015" name="Data Brief">
        <title>Shoot transcriptome of the giant reed, Arundo donax.</title>
        <authorList>
            <person name="Barrero R.A."/>
            <person name="Guerrero F.D."/>
            <person name="Moolhuijzen P."/>
            <person name="Goolsby J.A."/>
            <person name="Tidwell J."/>
            <person name="Bellgard S.E."/>
            <person name="Bellgard M.I."/>
        </authorList>
    </citation>
    <scope>NUCLEOTIDE SEQUENCE</scope>
    <source>
        <tissue evidence="1">Shoot tissue taken approximately 20 cm above the soil surface</tissue>
    </source>
</reference>
<dbReference type="EMBL" id="GBRH01223632">
    <property type="protein sequence ID" value="JAD74263.1"/>
    <property type="molecule type" value="Transcribed_RNA"/>
</dbReference>
<evidence type="ECO:0000313" key="1">
    <source>
        <dbReference type="EMBL" id="JAD74263.1"/>
    </source>
</evidence>
<accession>A0A0A9CIH9</accession>
<dbReference type="AlphaFoldDB" id="A0A0A9CIH9"/>
<proteinExistence type="predicted"/>
<sequence>MVIQTIRLGRLRTPHKVEV</sequence>
<protein>
    <submittedName>
        <fullName evidence="1">Uncharacterized protein</fullName>
    </submittedName>
</protein>
<organism evidence="1">
    <name type="scientific">Arundo donax</name>
    <name type="common">Giant reed</name>
    <name type="synonym">Donax arundinaceus</name>
    <dbReference type="NCBI Taxonomy" id="35708"/>
    <lineage>
        <taxon>Eukaryota</taxon>
        <taxon>Viridiplantae</taxon>
        <taxon>Streptophyta</taxon>
        <taxon>Embryophyta</taxon>
        <taxon>Tracheophyta</taxon>
        <taxon>Spermatophyta</taxon>
        <taxon>Magnoliopsida</taxon>
        <taxon>Liliopsida</taxon>
        <taxon>Poales</taxon>
        <taxon>Poaceae</taxon>
        <taxon>PACMAD clade</taxon>
        <taxon>Arundinoideae</taxon>
        <taxon>Arundineae</taxon>
        <taxon>Arundo</taxon>
    </lineage>
</organism>
<reference evidence="1" key="1">
    <citation type="submission" date="2014-09" db="EMBL/GenBank/DDBJ databases">
        <authorList>
            <person name="Magalhaes I.L.F."/>
            <person name="Oliveira U."/>
            <person name="Santos F.R."/>
            <person name="Vidigal T.H.D.A."/>
            <person name="Brescovit A.D."/>
            <person name="Santos A.J."/>
        </authorList>
    </citation>
    <scope>NUCLEOTIDE SEQUENCE</scope>
    <source>
        <tissue evidence="1">Shoot tissue taken approximately 20 cm above the soil surface</tissue>
    </source>
</reference>
<name>A0A0A9CIH9_ARUDO</name>